<name>A0A0A0HL72_9RHOB</name>
<dbReference type="OrthoDB" id="9798842at2"/>
<keyword evidence="3" id="KW-0963">Cytoplasm</keyword>
<dbReference type="HAMAP" id="MF_01384">
    <property type="entry name" value="UreD"/>
    <property type="match status" value="1"/>
</dbReference>
<comment type="function">
    <text evidence="3">Required for maturation of urease via the functional incorporation of the urease nickel metallocenter.</text>
</comment>
<evidence type="ECO:0000256" key="2">
    <source>
        <dbReference type="ARBA" id="ARBA00023186"/>
    </source>
</evidence>
<proteinExistence type="inferred from homology"/>
<dbReference type="HOGENOM" id="CLU_056339_2_0_5"/>
<evidence type="ECO:0000256" key="3">
    <source>
        <dbReference type="HAMAP-Rule" id="MF_01384"/>
    </source>
</evidence>
<reference evidence="4 5" key="1">
    <citation type="submission" date="2013-01" db="EMBL/GenBank/DDBJ databases">
        <authorList>
            <person name="Fiebig A."/>
            <person name="Goeker M."/>
            <person name="Klenk H.-P.P."/>
        </authorList>
    </citation>
    <scope>NUCLEOTIDE SEQUENCE [LARGE SCALE GENOMIC DNA]</scope>
    <source>
        <strain evidence="4 5">DSM 17069</strain>
    </source>
</reference>
<evidence type="ECO:0000313" key="4">
    <source>
        <dbReference type="EMBL" id="KGM87384.1"/>
    </source>
</evidence>
<dbReference type="InterPro" id="IPR002669">
    <property type="entry name" value="UreD"/>
</dbReference>
<comment type="subunit">
    <text evidence="3">UreD, UreF and UreG form a complex that acts as a GTP-hydrolysis-dependent molecular chaperone, activating the urease apoprotein by helping to assemble the nickel containing metallocenter of UreC. The UreE protein probably delivers the nickel.</text>
</comment>
<dbReference type="GO" id="GO:0005737">
    <property type="term" value="C:cytoplasm"/>
    <property type="evidence" value="ECO:0007669"/>
    <property type="project" value="UniProtKB-SubCell"/>
</dbReference>
<dbReference type="GO" id="GO:0016151">
    <property type="term" value="F:nickel cation binding"/>
    <property type="evidence" value="ECO:0007669"/>
    <property type="project" value="UniProtKB-UniRule"/>
</dbReference>
<dbReference type="STRING" id="215743.ROSMUCSMR3_02573"/>
<evidence type="ECO:0000313" key="5">
    <source>
        <dbReference type="Proteomes" id="UP000030021"/>
    </source>
</evidence>
<dbReference type="Pfam" id="PF01774">
    <property type="entry name" value="UreD"/>
    <property type="match status" value="1"/>
</dbReference>
<dbReference type="PANTHER" id="PTHR33643">
    <property type="entry name" value="UREASE ACCESSORY PROTEIN D"/>
    <property type="match status" value="1"/>
</dbReference>
<dbReference type="EMBL" id="AONH01000014">
    <property type="protein sequence ID" value="KGM87384.1"/>
    <property type="molecule type" value="Genomic_DNA"/>
</dbReference>
<dbReference type="PANTHER" id="PTHR33643:SF1">
    <property type="entry name" value="UREASE ACCESSORY PROTEIN D"/>
    <property type="match status" value="1"/>
</dbReference>
<gene>
    <name evidence="3" type="primary">ureD</name>
    <name evidence="4" type="ORF">rosmuc_02698</name>
</gene>
<sequence length="270" mass="28250">MTACPAPLHQRSHGAAHVGLLPGPAGTRLDRLHQEGSAKAFIHSGASGPEVVFLNTSGGLAGGDTLAYCLDLAAGCQATATTQTAERAYCSTCGPAHVTVRHVVGAGAHLDWLPQETILYDSSDLHRETTIDLAEDASCLMLEAVVLGRAAMGETLENVTLRDTRRIMRAGHPVLIEPLHLVAEALTAGPAVLCGARAFATLALVAPGAVDAVGRARAELTEEGVTGGASGFDGKLVIRLMAGDGWPLKRQIMRLLRALRPSPLPRVWQN</sequence>
<evidence type="ECO:0000256" key="1">
    <source>
        <dbReference type="ARBA" id="ARBA00007177"/>
    </source>
</evidence>
<keyword evidence="3" id="KW-0996">Nickel insertion</keyword>
<dbReference type="AlphaFoldDB" id="A0A0A0HL72"/>
<dbReference type="RefSeq" id="WP_037274403.1">
    <property type="nucleotide sequence ID" value="NZ_KN293981.1"/>
</dbReference>
<comment type="caution">
    <text evidence="4">The sequence shown here is derived from an EMBL/GenBank/DDBJ whole genome shotgun (WGS) entry which is preliminary data.</text>
</comment>
<comment type="subcellular location">
    <subcellularLocation>
        <location evidence="3">Cytoplasm</location>
    </subcellularLocation>
</comment>
<accession>A0A0A0HL72</accession>
<comment type="similarity">
    <text evidence="1 3">Belongs to the UreD family.</text>
</comment>
<dbReference type="Proteomes" id="UP000030021">
    <property type="component" value="Unassembled WGS sequence"/>
</dbReference>
<protein>
    <recommendedName>
        <fullName evidence="3">Urease accessory protein UreD</fullName>
    </recommendedName>
</protein>
<dbReference type="eggNOG" id="COG0829">
    <property type="taxonomic scope" value="Bacteria"/>
</dbReference>
<dbReference type="PATRIC" id="fig|1288298.3.peg.2715"/>
<keyword evidence="2 3" id="KW-0143">Chaperone</keyword>
<organism evidence="4 5">
    <name type="scientific">Roseovarius mucosus DSM 17069</name>
    <dbReference type="NCBI Taxonomy" id="1288298"/>
    <lineage>
        <taxon>Bacteria</taxon>
        <taxon>Pseudomonadati</taxon>
        <taxon>Pseudomonadota</taxon>
        <taxon>Alphaproteobacteria</taxon>
        <taxon>Rhodobacterales</taxon>
        <taxon>Roseobacteraceae</taxon>
        <taxon>Roseovarius</taxon>
    </lineage>
</organism>